<dbReference type="InterPro" id="IPR023376">
    <property type="entry name" value="YqcC-like_dom"/>
</dbReference>
<evidence type="ECO:0000259" key="1">
    <source>
        <dbReference type="Pfam" id="PF04287"/>
    </source>
</evidence>
<dbReference type="Proteomes" id="UP000659697">
    <property type="component" value="Unassembled WGS sequence"/>
</dbReference>
<dbReference type="SUPFAM" id="SSF158452">
    <property type="entry name" value="YqcC-like"/>
    <property type="match status" value="1"/>
</dbReference>
<evidence type="ECO:0000313" key="2">
    <source>
        <dbReference type="EMBL" id="GHG64688.1"/>
    </source>
</evidence>
<keyword evidence="3" id="KW-1185">Reference proteome</keyword>
<reference evidence="3" key="1">
    <citation type="journal article" date="2019" name="Int. J. Syst. Evol. Microbiol.">
        <title>The Global Catalogue of Microorganisms (GCM) 10K type strain sequencing project: providing services to taxonomists for standard genome sequencing and annotation.</title>
        <authorList>
            <consortium name="The Broad Institute Genomics Platform"/>
            <consortium name="The Broad Institute Genome Sequencing Center for Infectious Disease"/>
            <person name="Wu L."/>
            <person name="Ma J."/>
        </authorList>
    </citation>
    <scope>NUCLEOTIDE SEQUENCE [LARGE SCALE GENOMIC DNA]</scope>
    <source>
        <strain evidence="3">CGMCC 1.7003</strain>
    </source>
</reference>
<accession>A0ABQ3KY45</accession>
<protein>
    <recommendedName>
        <fullName evidence="1">YqcC-like domain-containing protein</fullName>
    </recommendedName>
</protein>
<sequence>MSAQVKQLLIELEAALVADNLWSTLPPSPAALASNAPFCCDTMPLEQWLQFILLPKMQTLLEAGAPLPNNIAISPLAELVYANNLSAVDSSLAAIKRLEQCLNQP</sequence>
<name>A0ABQ3KY45_9ALTE</name>
<dbReference type="EMBL" id="BNAO01000002">
    <property type="protein sequence ID" value="GHG64688.1"/>
    <property type="molecule type" value="Genomic_DNA"/>
</dbReference>
<dbReference type="PIRSF" id="PIRSF006257">
    <property type="entry name" value="UCP006257"/>
    <property type="match status" value="1"/>
</dbReference>
<dbReference type="PANTHER" id="PTHR39586">
    <property type="entry name" value="CYTOPLASMIC PROTEIN-RELATED"/>
    <property type="match status" value="1"/>
</dbReference>
<dbReference type="RefSeq" id="WP_189431176.1">
    <property type="nucleotide sequence ID" value="NZ_BNAO01000002.1"/>
</dbReference>
<organism evidence="2 3">
    <name type="scientific">Alishewanella longhuensis</name>
    <dbReference type="NCBI Taxonomy" id="1091037"/>
    <lineage>
        <taxon>Bacteria</taxon>
        <taxon>Pseudomonadati</taxon>
        <taxon>Pseudomonadota</taxon>
        <taxon>Gammaproteobacteria</taxon>
        <taxon>Alteromonadales</taxon>
        <taxon>Alteromonadaceae</taxon>
        <taxon>Alishewanella</taxon>
    </lineage>
</organism>
<dbReference type="Gene3D" id="1.20.1440.40">
    <property type="entry name" value="YqcC-like"/>
    <property type="match status" value="1"/>
</dbReference>
<proteinExistence type="predicted"/>
<evidence type="ECO:0000313" key="3">
    <source>
        <dbReference type="Proteomes" id="UP000659697"/>
    </source>
</evidence>
<gene>
    <name evidence="2" type="primary">yqcC</name>
    <name evidence="2" type="ORF">GCM10010919_11440</name>
</gene>
<dbReference type="Pfam" id="PF04287">
    <property type="entry name" value="DUF446"/>
    <property type="match status" value="1"/>
</dbReference>
<feature type="domain" description="YqcC-like" evidence="1">
    <location>
        <begin position="4"/>
        <end position="100"/>
    </location>
</feature>
<dbReference type="InterPro" id="IPR036814">
    <property type="entry name" value="YqcC-like_sf"/>
</dbReference>
<dbReference type="InterPro" id="IPR007384">
    <property type="entry name" value="UCP006257"/>
</dbReference>
<dbReference type="PANTHER" id="PTHR39586:SF1">
    <property type="entry name" value="CYTOPLASMIC PROTEIN"/>
    <property type="match status" value="1"/>
</dbReference>
<comment type="caution">
    <text evidence="2">The sequence shown here is derived from an EMBL/GenBank/DDBJ whole genome shotgun (WGS) entry which is preliminary data.</text>
</comment>